<gene>
    <name evidence="2" type="ORF">GCM10009740_39640</name>
</gene>
<evidence type="ECO:0000256" key="1">
    <source>
        <dbReference type="SAM" id="MobiDB-lite"/>
    </source>
</evidence>
<evidence type="ECO:0000313" key="3">
    <source>
        <dbReference type="Proteomes" id="UP001501285"/>
    </source>
</evidence>
<reference evidence="3" key="1">
    <citation type="journal article" date="2019" name="Int. J. Syst. Evol. Microbiol.">
        <title>The Global Catalogue of Microorganisms (GCM) 10K type strain sequencing project: providing services to taxonomists for standard genome sequencing and annotation.</title>
        <authorList>
            <consortium name="The Broad Institute Genomics Platform"/>
            <consortium name="The Broad Institute Genome Sequencing Center for Infectious Disease"/>
            <person name="Wu L."/>
            <person name="Ma J."/>
        </authorList>
    </citation>
    <scope>NUCLEOTIDE SEQUENCE [LARGE SCALE GENOMIC DNA]</scope>
    <source>
        <strain evidence="3">JCM 14283</strain>
    </source>
</reference>
<feature type="region of interest" description="Disordered" evidence="1">
    <location>
        <begin position="1"/>
        <end position="76"/>
    </location>
</feature>
<comment type="caution">
    <text evidence="2">The sequence shown here is derived from an EMBL/GenBank/DDBJ whole genome shotgun (WGS) entry which is preliminary data.</text>
</comment>
<name>A0ABP4KP25_9MICO</name>
<proteinExistence type="predicted"/>
<dbReference type="Proteomes" id="UP001501285">
    <property type="component" value="Unassembled WGS sequence"/>
</dbReference>
<protein>
    <submittedName>
        <fullName evidence="2">Uncharacterized protein</fullName>
    </submittedName>
</protein>
<dbReference type="EMBL" id="BAAANB010000179">
    <property type="protein sequence ID" value="GAA1504474.1"/>
    <property type="molecule type" value="Genomic_DNA"/>
</dbReference>
<keyword evidence="3" id="KW-1185">Reference proteome</keyword>
<accession>A0ABP4KP25</accession>
<feature type="compositionally biased region" description="Polar residues" evidence="1">
    <location>
        <begin position="34"/>
        <end position="46"/>
    </location>
</feature>
<sequence>MPYAVPAVAAPGSLAGSPTVQNVQPRGGVGQLGSGIQSSWGAQDSEGTGHPGGALNRTAMSDTPIDRAPAAGLERD</sequence>
<organism evidence="2 3">
    <name type="scientific">Terrabacter terrae</name>
    <dbReference type="NCBI Taxonomy" id="318434"/>
    <lineage>
        <taxon>Bacteria</taxon>
        <taxon>Bacillati</taxon>
        <taxon>Actinomycetota</taxon>
        <taxon>Actinomycetes</taxon>
        <taxon>Micrococcales</taxon>
        <taxon>Intrasporangiaceae</taxon>
        <taxon>Terrabacter</taxon>
    </lineage>
</organism>
<evidence type="ECO:0000313" key="2">
    <source>
        <dbReference type="EMBL" id="GAA1504474.1"/>
    </source>
</evidence>